<evidence type="ECO:0000256" key="4">
    <source>
        <dbReference type="ARBA" id="ARBA00022763"/>
    </source>
</evidence>
<dbReference type="PANTHER" id="PTHR42942">
    <property type="entry name" value="6-O-METHYLGUANINE DNA METHYLTRANSFERASE"/>
    <property type="match status" value="1"/>
</dbReference>
<dbReference type="PANTHER" id="PTHR42942:SF1">
    <property type="entry name" value="ALKYLTRANSFERASE-LIKE PROTEIN 1"/>
    <property type="match status" value="1"/>
</dbReference>
<dbReference type="SUPFAM" id="SSF46767">
    <property type="entry name" value="Methylated DNA-protein cysteine methyltransferase, C-terminal domain"/>
    <property type="match status" value="1"/>
</dbReference>
<name>A0A941DVS9_9BACI</name>
<keyword evidence="2" id="KW-0489">Methyltransferase</keyword>
<reference evidence="8" key="1">
    <citation type="submission" date="2021-04" db="EMBL/GenBank/DDBJ databases">
        <title>Isolation and polyphasic classification of algal microorganism.</title>
        <authorList>
            <person name="Wang S."/>
        </authorList>
    </citation>
    <scope>NUCLEOTIDE SEQUENCE</scope>
    <source>
        <strain evidence="8">720a</strain>
    </source>
</reference>
<evidence type="ECO:0000313" key="8">
    <source>
        <dbReference type="EMBL" id="MBR7797620.1"/>
    </source>
</evidence>
<keyword evidence="4" id="KW-0227">DNA damage</keyword>
<evidence type="ECO:0000256" key="5">
    <source>
        <dbReference type="ARBA" id="ARBA00023204"/>
    </source>
</evidence>
<evidence type="ECO:0000256" key="6">
    <source>
        <dbReference type="ARBA" id="ARBA00049348"/>
    </source>
</evidence>
<sequence>MDNGFFTKVYQLVEKIPKGQVATYSQIARILEQPHNARVVGWAMNKAPQGLPCHRVVKKSGELAPNFLNQRTLLEQEGVAFDKKGRVVLTSCNWNF</sequence>
<dbReference type="Pfam" id="PF01035">
    <property type="entry name" value="DNA_binding_1"/>
    <property type="match status" value="1"/>
</dbReference>
<dbReference type="PROSITE" id="PS00374">
    <property type="entry name" value="MGMT"/>
    <property type="match status" value="1"/>
</dbReference>
<comment type="catalytic activity">
    <reaction evidence="6">
        <text>a 6-O-methyl-2'-deoxyguanosine in DNA + L-cysteinyl-[protein] = S-methyl-L-cysteinyl-[protein] + a 2'-deoxyguanosine in DNA</text>
        <dbReference type="Rhea" id="RHEA:24000"/>
        <dbReference type="Rhea" id="RHEA-COMP:10131"/>
        <dbReference type="Rhea" id="RHEA-COMP:10132"/>
        <dbReference type="Rhea" id="RHEA-COMP:11367"/>
        <dbReference type="Rhea" id="RHEA-COMP:11368"/>
        <dbReference type="ChEBI" id="CHEBI:29950"/>
        <dbReference type="ChEBI" id="CHEBI:82612"/>
        <dbReference type="ChEBI" id="CHEBI:85445"/>
        <dbReference type="ChEBI" id="CHEBI:85448"/>
        <dbReference type="EC" id="2.1.1.63"/>
    </reaction>
</comment>
<dbReference type="Gene3D" id="1.10.10.10">
    <property type="entry name" value="Winged helix-like DNA-binding domain superfamily/Winged helix DNA-binding domain"/>
    <property type="match status" value="1"/>
</dbReference>
<dbReference type="EMBL" id="JAGSOT010000062">
    <property type="protein sequence ID" value="MBR7797620.1"/>
    <property type="molecule type" value="Genomic_DNA"/>
</dbReference>
<dbReference type="InterPro" id="IPR001497">
    <property type="entry name" value="MethylDNA_cys_MeTrfase_AS"/>
</dbReference>
<accession>A0A941DVS9</accession>
<dbReference type="InterPro" id="IPR014048">
    <property type="entry name" value="MethylDNA_cys_MeTrfase_DNA-bd"/>
</dbReference>
<dbReference type="NCBIfam" id="TIGR00589">
    <property type="entry name" value="ogt"/>
    <property type="match status" value="1"/>
</dbReference>
<evidence type="ECO:0000256" key="2">
    <source>
        <dbReference type="ARBA" id="ARBA00022603"/>
    </source>
</evidence>
<evidence type="ECO:0000256" key="3">
    <source>
        <dbReference type="ARBA" id="ARBA00022679"/>
    </source>
</evidence>
<evidence type="ECO:0000256" key="1">
    <source>
        <dbReference type="ARBA" id="ARBA00001286"/>
    </source>
</evidence>
<feature type="domain" description="Methylated-DNA-[protein]-cysteine S-methyltransferase DNA binding" evidence="7">
    <location>
        <begin position="5"/>
        <end position="79"/>
    </location>
</feature>
<dbReference type="InterPro" id="IPR052520">
    <property type="entry name" value="ATL_DNA_repair"/>
</dbReference>
<dbReference type="RefSeq" id="WP_026683084.1">
    <property type="nucleotide sequence ID" value="NZ_BAAACY010000053.1"/>
</dbReference>
<proteinExistence type="predicted"/>
<dbReference type="GO" id="GO:0006281">
    <property type="term" value="P:DNA repair"/>
    <property type="evidence" value="ECO:0007669"/>
    <property type="project" value="UniProtKB-KW"/>
</dbReference>
<gene>
    <name evidence="8" type="ORF">KCX74_16440</name>
</gene>
<dbReference type="GO" id="GO:0032259">
    <property type="term" value="P:methylation"/>
    <property type="evidence" value="ECO:0007669"/>
    <property type="project" value="UniProtKB-KW"/>
</dbReference>
<dbReference type="GO" id="GO:0003908">
    <property type="term" value="F:methylated-DNA-[protein]-cysteine S-methyltransferase activity"/>
    <property type="evidence" value="ECO:0007669"/>
    <property type="project" value="UniProtKB-EC"/>
</dbReference>
<dbReference type="AlphaFoldDB" id="A0A941DVS9"/>
<evidence type="ECO:0000313" key="9">
    <source>
        <dbReference type="Proteomes" id="UP000675284"/>
    </source>
</evidence>
<keyword evidence="9" id="KW-1185">Reference proteome</keyword>
<keyword evidence="5" id="KW-0234">DNA repair</keyword>
<keyword evidence="3" id="KW-0808">Transferase</keyword>
<organism evidence="8 9">
    <name type="scientific">Virgibacillus salarius</name>
    <dbReference type="NCBI Taxonomy" id="447199"/>
    <lineage>
        <taxon>Bacteria</taxon>
        <taxon>Bacillati</taxon>
        <taxon>Bacillota</taxon>
        <taxon>Bacilli</taxon>
        <taxon>Bacillales</taxon>
        <taxon>Bacillaceae</taxon>
        <taxon>Virgibacillus</taxon>
    </lineage>
</organism>
<dbReference type="Proteomes" id="UP000675284">
    <property type="component" value="Unassembled WGS sequence"/>
</dbReference>
<evidence type="ECO:0000259" key="7">
    <source>
        <dbReference type="Pfam" id="PF01035"/>
    </source>
</evidence>
<dbReference type="CDD" id="cd06445">
    <property type="entry name" value="ATase"/>
    <property type="match status" value="1"/>
</dbReference>
<comment type="caution">
    <text evidence="8">The sequence shown here is derived from an EMBL/GenBank/DDBJ whole genome shotgun (WGS) entry which is preliminary data.</text>
</comment>
<dbReference type="InterPro" id="IPR036388">
    <property type="entry name" value="WH-like_DNA-bd_sf"/>
</dbReference>
<comment type="catalytic activity">
    <reaction evidence="1">
        <text>a 4-O-methyl-thymidine in DNA + L-cysteinyl-[protein] = a thymidine in DNA + S-methyl-L-cysteinyl-[protein]</text>
        <dbReference type="Rhea" id="RHEA:53428"/>
        <dbReference type="Rhea" id="RHEA-COMP:10131"/>
        <dbReference type="Rhea" id="RHEA-COMP:10132"/>
        <dbReference type="Rhea" id="RHEA-COMP:13555"/>
        <dbReference type="Rhea" id="RHEA-COMP:13556"/>
        <dbReference type="ChEBI" id="CHEBI:29950"/>
        <dbReference type="ChEBI" id="CHEBI:82612"/>
        <dbReference type="ChEBI" id="CHEBI:137386"/>
        <dbReference type="ChEBI" id="CHEBI:137387"/>
        <dbReference type="EC" id="2.1.1.63"/>
    </reaction>
</comment>
<protein>
    <submittedName>
        <fullName evidence="8">MGMT family protein</fullName>
    </submittedName>
</protein>
<dbReference type="InterPro" id="IPR036217">
    <property type="entry name" value="MethylDNA_cys_MeTrfase_DNAb"/>
</dbReference>